<dbReference type="Gene3D" id="3.40.50.880">
    <property type="match status" value="1"/>
</dbReference>
<evidence type="ECO:0000313" key="3">
    <source>
        <dbReference type="Proteomes" id="UP000281553"/>
    </source>
</evidence>
<dbReference type="AlphaFoldDB" id="A0A3P7NT14"/>
<evidence type="ECO:0000259" key="1">
    <source>
        <dbReference type="Pfam" id="PF09825"/>
    </source>
</evidence>
<dbReference type="EMBL" id="UYRU01094459">
    <property type="protein sequence ID" value="VDN39048.1"/>
    <property type="molecule type" value="Genomic_DNA"/>
</dbReference>
<sequence>MRVAVYSDYGTTTLSVKQLLHCLGSLLPSWTVFPVKSDFVIKNQFSDCDLFCVGGGFSRGVVKSMTDVGLTNLQNYVRSGGKYLGICSGAYLASRLTKFAVGSPLEVIDAGYLNFFEGNASVCSHFSARRYC</sequence>
<evidence type="ECO:0000313" key="2">
    <source>
        <dbReference type="EMBL" id="VDN39048.1"/>
    </source>
</evidence>
<dbReference type="Proteomes" id="UP000281553">
    <property type="component" value="Unassembled WGS sequence"/>
</dbReference>
<dbReference type="Pfam" id="PF09825">
    <property type="entry name" value="BPL_N"/>
    <property type="match status" value="1"/>
</dbReference>
<gene>
    <name evidence="2" type="ORF">DILT_LOCUS17747</name>
</gene>
<dbReference type="OrthoDB" id="10250105at2759"/>
<feature type="domain" description="Biotin-protein ligase N-terminal" evidence="1">
    <location>
        <begin position="1"/>
        <end position="123"/>
    </location>
</feature>
<dbReference type="SUPFAM" id="SSF52317">
    <property type="entry name" value="Class I glutamine amidotransferase-like"/>
    <property type="match status" value="1"/>
</dbReference>
<proteinExistence type="predicted"/>
<protein>
    <recommendedName>
        <fullName evidence="1">Biotin-protein ligase N-terminal domain-containing protein</fullName>
    </recommendedName>
</protein>
<dbReference type="InterPro" id="IPR029062">
    <property type="entry name" value="Class_I_gatase-like"/>
</dbReference>
<reference evidence="2 3" key="1">
    <citation type="submission" date="2018-11" db="EMBL/GenBank/DDBJ databases">
        <authorList>
            <consortium name="Pathogen Informatics"/>
        </authorList>
    </citation>
    <scope>NUCLEOTIDE SEQUENCE [LARGE SCALE GENOMIC DNA]</scope>
</reference>
<name>A0A3P7NT14_DIBLA</name>
<organism evidence="2 3">
    <name type="scientific">Dibothriocephalus latus</name>
    <name type="common">Fish tapeworm</name>
    <name type="synonym">Diphyllobothrium latum</name>
    <dbReference type="NCBI Taxonomy" id="60516"/>
    <lineage>
        <taxon>Eukaryota</taxon>
        <taxon>Metazoa</taxon>
        <taxon>Spiralia</taxon>
        <taxon>Lophotrochozoa</taxon>
        <taxon>Platyhelminthes</taxon>
        <taxon>Cestoda</taxon>
        <taxon>Eucestoda</taxon>
        <taxon>Diphyllobothriidea</taxon>
        <taxon>Diphyllobothriidae</taxon>
        <taxon>Dibothriocephalus</taxon>
    </lineage>
</organism>
<accession>A0A3P7NT14</accession>
<dbReference type="InterPro" id="IPR019197">
    <property type="entry name" value="Biotin-prot_ligase_N"/>
</dbReference>
<keyword evidence="3" id="KW-1185">Reference proteome</keyword>